<gene>
    <name evidence="2" type="ORF">H9Y04_15975</name>
</gene>
<evidence type="ECO:0000313" key="3">
    <source>
        <dbReference type="Proteomes" id="UP000642284"/>
    </source>
</evidence>
<comment type="caution">
    <text evidence="2">The sequence shown here is derived from an EMBL/GenBank/DDBJ whole genome shotgun (WGS) entry which is preliminary data.</text>
</comment>
<dbReference type="RefSeq" id="WP_187814548.1">
    <property type="nucleotide sequence ID" value="NZ_JACTVJ010000007.1"/>
</dbReference>
<sequence>MGTEEHNRRAIARQGLTPPSAADHFKEQMLTIMGEYEERRRTEIIAAGGDPDEDRDPFEQVRNIADDYTRHKDSGPEALADLLDLLATDVLSLRDVRDIRLAAEAAAAITPRLIRSARDNGQPVPSIAADLGMTESYVYRQLRKPKTEATPDQ</sequence>
<dbReference type="Proteomes" id="UP000642284">
    <property type="component" value="Unassembled WGS sequence"/>
</dbReference>
<organism evidence="2 3">
    <name type="scientific">Streptomyces polyasparticus</name>
    <dbReference type="NCBI Taxonomy" id="2767826"/>
    <lineage>
        <taxon>Bacteria</taxon>
        <taxon>Bacillati</taxon>
        <taxon>Actinomycetota</taxon>
        <taxon>Actinomycetes</taxon>
        <taxon>Kitasatosporales</taxon>
        <taxon>Streptomycetaceae</taxon>
        <taxon>Streptomyces</taxon>
    </lineage>
</organism>
<feature type="region of interest" description="Disordered" evidence="1">
    <location>
        <begin position="1"/>
        <end position="22"/>
    </location>
</feature>
<proteinExistence type="predicted"/>
<accession>A0ABR7SF75</accession>
<name>A0ABR7SF75_9ACTN</name>
<dbReference type="EMBL" id="JACTVJ010000007">
    <property type="protein sequence ID" value="MBC9714063.1"/>
    <property type="molecule type" value="Genomic_DNA"/>
</dbReference>
<keyword evidence="3" id="KW-1185">Reference proteome</keyword>
<protein>
    <submittedName>
        <fullName evidence="2">Uncharacterized protein</fullName>
    </submittedName>
</protein>
<evidence type="ECO:0000313" key="2">
    <source>
        <dbReference type="EMBL" id="MBC9714063.1"/>
    </source>
</evidence>
<evidence type="ECO:0000256" key="1">
    <source>
        <dbReference type="SAM" id="MobiDB-lite"/>
    </source>
</evidence>
<reference evidence="2 3" key="1">
    <citation type="submission" date="2020-08" db="EMBL/GenBank/DDBJ databases">
        <title>Genemic of Streptomyces polyaspartic.</title>
        <authorList>
            <person name="Liu W."/>
        </authorList>
    </citation>
    <scope>NUCLEOTIDE SEQUENCE [LARGE SCALE GENOMIC DNA]</scope>
    <source>
        <strain evidence="2 3">TRM66268-LWL</strain>
    </source>
</reference>